<dbReference type="SMART" id="SM00248">
    <property type="entry name" value="ANK"/>
    <property type="match status" value="3"/>
</dbReference>
<dbReference type="Proteomes" id="UP000298460">
    <property type="component" value="Unassembled WGS sequence"/>
</dbReference>
<evidence type="ECO:0000256" key="1">
    <source>
        <dbReference type="ARBA" id="ARBA00022737"/>
    </source>
</evidence>
<feature type="repeat" description="ANK" evidence="3">
    <location>
        <begin position="98"/>
        <end position="132"/>
    </location>
</feature>
<dbReference type="OrthoDB" id="1897609at2"/>
<dbReference type="InterPro" id="IPR036770">
    <property type="entry name" value="Ankyrin_rpt-contain_sf"/>
</dbReference>
<dbReference type="Gene3D" id="1.25.40.20">
    <property type="entry name" value="Ankyrin repeat-containing domain"/>
    <property type="match status" value="1"/>
</dbReference>
<dbReference type="PROSITE" id="PS50297">
    <property type="entry name" value="ANK_REP_REGION"/>
    <property type="match status" value="3"/>
</dbReference>
<evidence type="ECO:0000313" key="4">
    <source>
        <dbReference type="EMBL" id="TGE39627.1"/>
    </source>
</evidence>
<evidence type="ECO:0000256" key="3">
    <source>
        <dbReference type="PROSITE-ProRule" id="PRU00023"/>
    </source>
</evidence>
<keyword evidence="1" id="KW-0677">Repeat</keyword>
<dbReference type="PANTHER" id="PTHR24201:SF14">
    <property type="entry name" value="CYCLIN-DEPENDENT KINASE 4 INHIBITOR C-LIKE"/>
    <property type="match status" value="1"/>
</dbReference>
<dbReference type="InterPro" id="IPR050776">
    <property type="entry name" value="Ank_Repeat/CDKN_Inhibitor"/>
</dbReference>
<dbReference type="RefSeq" id="WP_135544567.1">
    <property type="nucleotide sequence ID" value="NZ_SPQQ01000001.1"/>
</dbReference>
<dbReference type="EMBL" id="SPQQ01000001">
    <property type="protein sequence ID" value="TGE39627.1"/>
    <property type="molecule type" value="Genomic_DNA"/>
</dbReference>
<feature type="repeat" description="ANK" evidence="3">
    <location>
        <begin position="65"/>
        <end position="97"/>
    </location>
</feature>
<dbReference type="InterPro" id="IPR002110">
    <property type="entry name" value="Ankyrin_rpt"/>
</dbReference>
<feature type="repeat" description="ANK" evidence="3">
    <location>
        <begin position="32"/>
        <end position="64"/>
    </location>
</feature>
<dbReference type="AlphaFoldDB" id="A0A4Z0RBT3"/>
<evidence type="ECO:0000313" key="5">
    <source>
        <dbReference type="Proteomes" id="UP000298460"/>
    </source>
</evidence>
<keyword evidence="2 3" id="KW-0040">ANK repeat</keyword>
<name>A0A4Z0RBT3_9FIRM</name>
<keyword evidence="5" id="KW-1185">Reference proteome</keyword>
<dbReference type="Pfam" id="PF00023">
    <property type="entry name" value="Ank"/>
    <property type="match status" value="1"/>
</dbReference>
<dbReference type="Pfam" id="PF12796">
    <property type="entry name" value="Ank_2"/>
    <property type="match status" value="1"/>
</dbReference>
<sequence length="154" mass="17061">MNEIFTIVNKGNKGELLKLLNTGFDVSVQEKHGRTPLMDAVINKDMEIARIIIQKGANVNLQDSRGLSALHFAAQNYLLDIAQILLQNQARVDIQDIHGNTPLNDAVFNSREKGEMIKLLLAKGADKDLKNKHGVSPRQLASTIGNYNVAQFLE</sequence>
<dbReference type="PANTHER" id="PTHR24201">
    <property type="entry name" value="ANK_REP_REGION DOMAIN-CONTAINING PROTEIN"/>
    <property type="match status" value="1"/>
</dbReference>
<proteinExistence type="predicted"/>
<evidence type="ECO:0000256" key="2">
    <source>
        <dbReference type="ARBA" id="ARBA00023043"/>
    </source>
</evidence>
<dbReference type="PROSITE" id="PS50088">
    <property type="entry name" value="ANK_REPEAT"/>
    <property type="match status" value="3"/>
</dbReference>
<reference evidence="4 5" key="1">
    <citation type="submission" date="2019-03" db="EMBL/GenBank/DDBJ databases">
        <title>Draft Genome Sequence of Desulfosporosinus fructosivorans Strain 63.6F, Isolated from Marine Sediment in the Baltic Sea.</title>
        <authorList>
            <person name="Hausmann B."/>
            <person name="Vandieken V."/>
            <person name="Pjevac P."/>
            <person name="Schreck K."/>
            <person name="Herbold C.W."/>
            <person name="Loy A."/>
        </authorList>
    </citation>
    <scope>NUCLEOTIDE SEQUENCE [LARGE SCALE GENOMIC DNA]</scope>
    <source>
        <strain evidence="4 5">63.6F</strain>
    </source>
</reference>
<accession>A0A4Z0RBT3</accession>
<protein>
    <submittedName>
        <fullName evidence="4">Ankyrin repeat domain-containing protein</fullName>
    </submittedName>
</protein>
<gene>
    <name evidence="4" type="ORF">E4K67_01050</name>
</gene>
<comment type="caution">
    <text evidence="4">The sequence shown here is derived from an EMBL/GenBank/DDBJ whole genome shotgun (WGS) entry which is preliminary data.</text>
</comment>
<organism evidence="4 5">
    <name type="scientific">Desulfosporosinus fructosivorans</name>
    <dbReference type="NCBI Taxonomy" id="2018669"/>
    <lineage>
        <taxon>Bacteria</taxon>
        <taxon>Bacillati</taxon>
        <taxon>Bacillota</taxon>
        <taxon>Clostridia</taxon>
        <taxon>Eubacteriales</taxon>
        <taxon>Desulfitobacteriaceae</taxon>
        <taxon>Desulfosporosinus</taxon>
    </lineage>
</organism>
<dbReference type="SUPFAM" id="SSF48403">
    <property type="entry name" value="Ankyrin repeat"/>
    <property type="match status" value="1"/>
</dbReference>